<evidence type="ECO:0000256" key="2">
    <source>
        <dbReference type="ARBA" id="ARBA00022801"/>
    </source>
</evidence>
<feature type="binding site" evidence="5">
    <location>
        <position position="73"/>
    </location>
    <ligand>
        <name>Mg(2+)</name>
        <dbReference type="ChEBI" id="CHEBI:18420"/>
    </ligand>
</feature>
<dbReference type="OrthoDB" id="9761969at2"/>
<dbReference type="GO" id="GO:0008727">
    <property type="term" value="F:GDP-mannose mannosyl hydrolase activity"/>
    <property type="evidence" value="ECO:0007669"/>
    <property type="project" value="InterPro"/>
</dbReference>
<name>A0A151CHG9_9BACT</name>
<proteinExistence type="predicted"/>
<dbReference type="PANTHER" id="PTHR43046:SF12">
    <property type="entry name" value="GDP-MANNOSE MANNOSYL HYDROLASE"/>
    <property type="match status" value="1"/>
</dbReference>
<dbReference type="Gene3D" id="3.90.79.10">
    <property type="entry name" value="Nucleoside Triphosphate Pyrophosphohydrolase"/>
    <property type="match status" value="1"/>
</dbReference>
<evidence type="ECO:0000256" key="1">
    <source>
        <dbReference type="ARBA" id="ARBA00022723"/>
    </source>
</evidence>
<dbReference type="RefSeq" id="WP_067329690.1">
    <property type="nucleotide sequence ID" value="NZ_LNKT01000009.1"/>
</dbReference>
<dbReference type="InterPro" id="IPR000086">
    <property type="entry name" value="NUDIX_hydrolase_dom"/>
</dbReference>
<feature type="binding site" evidence="5">
    <location>
        <position position="53"/>
    </location>
    <ligand>
        <name>Mg(2+)</name>
        <dbReference type="ChEBI" id="CHEBI:18420"/>
    </ligand>
</feature>
<evidence type="ECO:0000313" key="9">
    <source>
        <dbReference type="Proteomes" id="UP000075359"/>
    </source>
</evidence>
<comment type="cofactor">
    <cofactor evidence="5">
        <name>Mg(2+)</name>
        <dbReference type="ChEBI" id="CHEBI:18420"/>
    </cofactor>
    <text evidence="5">Binds 1 Mg(2+) ion per subunit.</text>
</comment>
<comment type="caution">
    <text evidence="8">The sequence shown here is derived from an EMBL/GenBank/DDBJ whole genome shotgun (WGS) entry which is preliminary data.</text>
</comment>
<dbReference type="Proteomes" id="UP000075359">
    <property type="component" value="Unassembled WGS sequence"/>
</dbReference>
<dbReference type="InterPro" id="IPR015797">
    <property type="entry name" value="NUDIX_hydrolase-like_dom_sf"/>
</dbReference>
<dbReference type="AlphaFoldDB" id="A0A151CHG9"/>
<feature type="short sequence motif" description="Nudix box" evidence="6">
    <location>
        <begin position="54"/>
        <end position="75"/>
    </location>
</feature>
<gene>
    <name evidence="8" type="ORF">AS592_00290</name>
</gene>
<dbReference type="SUPFAM" id="SSF55811">
    <property type="entry name" value="Nudix"/>
    <property type="match status" value="1"/>
</dbReference>
<dbReference type="GO" id="GO:0046872">
    <property type="term" value="F:metal ion binding"/>
    <property type="evidence" value="ECO:0007669"/>
    <property type="project" value="UniProtKB-KW"/>
</dbReference>
<dbReference type="STRING" id="1630136.AS592_00290"/>
<feature type="binding site" evidence="5">
    <location>
        <position position="123"/>
    </location>
    <ligand>
        <name>Mg(2+)</name>
        <dbReference type="ChEBI" id="CHEBI:18420"/>
    </ligand>
</feature>
<evidence type="ECO:0000313" key="8">
    <source>
        <dbReference type="EMBL" id="KYJ86982.1"/>
    </source>
</evidence>
<keyword evidence="3 5" id="KW-0460">Magnesium</keyword>
<keyword evidence="2 8" id="KW-0378">Hydrolase</keyword>
<evidence type="ECO:0000256" key="5">
    <source>
        <dbReference type="PIRSR" id="PIRSR037599-3"/>
    </source>
</evidence>
<organism evidence="8 9">
    <name type="scientific">Sulfurovum riftiae</name>
    <dbReference type="NCBI Taxonomy" id="1630136"/>
    <lineage>
        <taxon>Bacteria</taxon>
        <taxon>Pseudomonadati</taxon>
        <taxon>Campylobacterota</taxon>
        <taxon>Epsilonproteobacteria</taxon>
        <taxon>Campylobacterales</taxon>
        <taxon>Sulfurovaceae</taxon>
        <taxon>Sulfurovum</taxon>
    </lineage>
</organism>
<dbReference type="CDD" id="cd03430">
    <property type="entry name" value="NUDIX_GDPMH_NudD"/>
    <property type="match status" value="1"/>
</dbReference>
<dbReference type="EMBL" id="LNKT01000009">
    <property type="protein sequence ID" value="KYJ86982.1"/>
    <property type="molecule type" value="Genomic_DNA"/>
</dbReference>
<accession>A0A151CHG9</accession>
<reference evidence="8 9" key="1">
    <citation type="submission" date="2015-11" db="EMBL/GenBank/DDBJ databases">
        <title>Draft genome of Sulfurovum riftiae 1812E, a member of the Epsilonproteobacteria isolated from the tube of the deep-sea hydrothermal vent tubewom Riftia pachyptila.</title>
        <authorList>
            <person name="Vetriani C."/>
            <person name="Giovannelli D."/>
        </authorList>
    </citation>
    <scope>NUCLEOTIDE SEQUENCE [LARGE SCALE GENOMIC DNA]</scope>
    <source>
        <strain evidence="8 9">1812E</strain>
    </source>
</reference>
<keyword evidence="9" id="KW-1185">Reference proteome</keyword>
<dbReference type="InterPro" id="IPR033715">
    <property type="entry name" value="GDPMH"/>
</dbReference>
<keyword evidence="1 5" id="KW-0479">Metal-binding</keyword>
<sequence>MLKHDVFIEETLFRDIIENTPLVSLDLVVRQGEKILLGKRLNKPAKGYWFTIGGRILKNEKLDHAMQRIAKDELGVQLNGTPRFIGVFEHLYDDSIYDGVSTHYINLVYETEIDDLPDLPRDQHDTYRWFTVGELLESEDVHRYIKEIFVRDKQMTRTGKGTV</sequence>
<evidence type="ECO:0000256" key="6">
    <source>
        <dbReference type="PIRSR" id="PIRSR037599-4"/>
    </source>
</evidence>
<dbReference type="PANTHER" id="PTHR43046">
    <property type="entry name" value="GDP-MANNOSE MANNOSYL HYDROLASE"/>
    <property type="match status" value="1"/>
</dbReference>
<evidence type="ECO:0000259" key="7">
    <source>
        <dbReference type="PROSITE" id="PS51462"/>
    </source>
</evidence>
<dbReference type="Pfam" id="PF00293">
    <property type="entry name" value="NUDIX"/>
    <property type="match status" value="1"/>
</dbReference>
<dbReference type="PROSITE" id="PS51462">
    <property type="entry name" value="NUDIX"/>
    <property type="match status" value="1"/>
</dbReference>
<protein>
    <submittedName>
        <fullName evidence="8">GDP-mannose mannosyl hydrolase</fullName>
    </submittedName>
</protein>
<evidence type="ECO:0000256" key="3">
    <source>
        <dbReference type="ARBA" id="ARBA00022842"/>
    </source>
</evidence>
<dbReference type="PIRSF" id="PIRSF037599">
    <property type="entry name" value="GDPMH"/>
    <property type="match status" value="1"/>
</dbReference>
<evidence type="ECO:0000256" key="4">
    <source>
        <dbReference type="PIRSR" id="PIRSR037599-1"/>
    </source>
</evidence>
<feature type="site" description="Critical for catalysis" evidence="4">
    <location>
        <position position="124"/>
    </location>
</feature>
<feature type="domain" description="Nudix hydrolase" evidence="7">
    <location>
        <begin position="18"/>
        <end position="154"/>
    </location>
</feature>